<keyword evidence="3" id="KW-0408">Iron</keyword>
<evidence type="ECO:0000256" key="4">
    <source>
        <dbReference type="ARBA" id="ARBA00023014"/>
    </source>
</evidence>
<dbReference type="InterPro" id="IPR051805">
    <property type="entry name" value="Dehydratase_Activator_Redct"/>
</dbReference>
<keyword evidence="7" id="KW-1185">Reference proteome</keyword>
<accession>A4J410</accession>
<comment type="cofactor">
    <cofactor evidence="1">
        <name>[4Fe-4S] cluster</name>
        <dbReference type="ChEBI" id="CHEBI:49883"/>
    </cofactor>
</comment>
<dbReference type="PANTHER" id="PTHR32329:SF2">
    <property type="entry name" value="BIFUNCTIONAL PROTEIN [INCLUDES 2-HYDROXYACYL-COA DEHYDRATASE (N-TER) AND ITS ACTIVATOR DOMAIN (C_TERM)"/>
    <property type="match status" value="1"/>
</dbReference>
<evidence type="ECO:0000256" key="2">
    <source>
        <dbReference type="ARBA" id="ARBA00022723"/>
    </source>
</evidence>
<dbReference type="InterPro" id="IPR002731">
    <property type="entry name" value="ATPase_BadF"/>
</dbReference>
<feature type="domain" description="ATPase BadF/BadG/BcrA/BcrD type" evidence="5">
    <location>
        <begin position="5"/>
        <end position="250"/>
    </location>
</feature>
<dbReference type="GO" id="GO:0046872">
    <property type="term" value="F:metal ion binding"/>
    <property type="evidence" value="ECO:0007669"/>
    <property type="project" value="UniProtKB-KW"/>
</dbReference>
<dbReference type="InterPro" id="IPR043129">
    <property type="entry name" value="ATPase_NBD"/>
</dbReference>
<dbReference type="AlphaFoldDB" id="A4J410"/>
<dbReference type="EMBL" id="CP000612">
    <property type="protein sequence ID" value="ABO49813.1"/>
    <property type="molecule type" value="Genomic_DNA"/>
</dbReference>
<organism evidence="6 7">
    <name type="scientific">Desulforamulus reducens (strain ATCC BAA-1160 / DSM 100696 / MI-1)</name>
    <name type="common">Desulfotomaculum reducens</name>
    <dbReference type="NCBI Taxonomy" id="349161"/>
    <lineage>
        <taxon>Bacteria</taxon>
        <taxon>Bacillati</taxon>
        <taxon>Bacillota</taxon>
        <taxon>Clostridia</taxon>
        <taxon>Eubacteriales</taxon>
        <taxon>Peptococcaceae</taxon>
        <taxon>Desulforamulus</taxon>
    </lineage>
</organism>
<reference evidence="6 7" key="1">
    <citation type="submission" date="2007-03" db="EMBL/GenBank/DDBJ databases">
        <title>Complete sequence of Desulfotomaculum reducens MI-1.</title>
        <authorList>
            <consortium name="US DOE Joint Genome Institute"/>
            <person name="Copeland A."/>
            <person name="Lucas S."/>
            <person name="Lapidus A."/>
            <person name="Barry K."/>
            <person name="Detter J.C."/>
            <person name="Glavina del Rio T."/>
            <person name="Hammon N."/>
            <person name="Israni S."/>
            <person name="Dalin E."/>
            <person name="Tice H."/>
            <person name="Pitluck S."/>
            <person name="Sims D."/>
            <person name="Brettin T."/>
            <person name="Bruce D."/>
            <person name="Han C."/>
            <person name="Tapia R."/>
            <person name="Schmutz J."/>
            <person name="Larimer F."/>
            <person name="Land M."/>
            <person name="Hauser L."/>
            <person name="Kyrpides N."/>
            <person name="Kim E."/>
            <person name="Tebo B.M."/>
            <person name="Richardson P."/>
        </authorList>
    </citation>
    <scope>NUCLEOTIDE SEQUENCE [LARGE SCALE GENOMIC DNA]</scope>
    <source>
        <strain evidence="6 7">MI-1</strain>
    </source>
</reference>
<evidence type="ECO:0000259" key="5">
    <source>
        <dbReference type="Pfam" id="PF01869"/>
    </source>
</evidence>
<gene>
    <name evidence="6" type="ordered locus">Dred_1279</name>
</gene>
<dbReference type="CDD" id="cd24036">
    <property type="entry name" value="ASKHA_NBD_BcrAD_BadFG_HgdC_HadI"/>
    <property type="match status" value="1"/>
</dbReference>
<dbReference type="KEGG" id="drm:Dred_1279"/>
<dbReference type="InterPro" id="IPR008275">
    <property type="entry name" value="CoA_E_activase_dom"/>
</dbReference>
<dbReference type="GO" id="GO:0051536">
    <property type="term" value="F:iron-sulfur cluster binding"/>
    <property type="evidence" value="ECO:0007669"/>
    <property type="project" value="UniProtKB-KW"/>
</dbReference>
<keyword evidence="2" id="KW-0479">Metal-binding</keyword>
<dbReference type="SUPFAM" id="SSF53067">
    <property type="entry name" value="Actin-like ATPase domain"/>
    <property type="match status" value="1"/>
</dbReference>
<dbReference type="eggNOG" id="COG1924">
    <property type="taxonomic scope" value="Bacteria"/>
</dbReference>
<dbReference type="PANTHER" id="PTHR32329">
    <property type="entry name" value="BIFUNCTIONAL PROTEIN [INCLUDES 2-HYDROXYACYL-COA DEHYDRATASE (N-TER) AND ITS ACTIVATOR DOMAIN (C_TERM)-RELATED"/>
    <property type="match status" value="1"/>
</dbReference>
<dbReference type="RefSeq" id="WP_011877637.1">
    <property type="nucleotide sequence ID" value="NC_009253.1"/>
</dbReference>
<name>A4J410_DESRM</name>
<dbReference type="Gene3D" id="3.30.420.40">
    <property type="match status" value="2"/>
</dbReference>
<proteinExistence type="predicted"/>
<evidence type="ECO:0000313" key="7">
    <source>
        <dbReference type="Proteomes" id="UP000001556"/>
    </source>
</evidence>
<dbReference type="Pfam" id="PF01869">
    <property type="entry name" value="BcrAD_BadFG"/>
    <property type="match status" value="1"/>
</dbReference>
<dbReference type="NCBIfam" id="TIGR00241">
    <property type="entry name" value="CoA_E_activ"/>
    <property type="match status" value="1"/>
</dbReference>
<protein>
    <submittedName>
        <fullName evidence="6">Putative CoA-substrate-specific enzyme activase</fullName>
    </submittedName>
</protein>
<keyword evidence="4" id="KW-0411">Iron-sulfur</keyword>
<dbReference type="Proteomes" id="UP000001556">
    <property type="component" value="Chromosome"/>
</dbReference>
<evidence type="ECO:0000256" key="1">
    <source>
        <dbReference type="ARBA" id="ARBA00001966"/>
    </source>
</evidence>
<sequence length="255" mass="27002">MITAGIDVGSVSTKVVLLIDDEIKYLVRPTGWSPRDAGLHAYQELLDSAGCNNNDVSGVVGTGYGRISLPIIDKAVTEIHCHARGANYLVGQGGLLIDIGGQDSKAILMNERGKVVDFAMNDKCAAGTGRFLQVIAAALGVDVSELADLAENRQPLDINSMCTVFAESEVISLLAKGSDKRDIIAGIHRSVARRVWGMASRFGPAQCVIFTGGVAQNHDVRNRLSQEAGCPVIVPEISQMAGALGAALYARELKK</sequence>
<evidence type="ECO:0000256" key="3">
    <source>
        <dbReference type="ARBA" id="ARBA00023004"/>
    </source>
</evidence>
<dbReference type="OrthoDB" id="9778513at2"/>
<evidence type="ECO:0000313" key="6">
    <source>
        <dbReference type="EMBL" id="ABO49813.1"/>
    </source>
</evidence>
<dbReference type="HOGENOM" id="CLU_066597_0_0_9"/>
<dbReference type="STRING" id="349161.Dred_1279"/>